<dbReference type="Gene3D" id="3.40.50.1700">
    <property type="entry name" value="Glycoside hydrolase family 3 C-terminal domain"/>
    <property type="match status" value="2"/>
</dbReference>
<evidence type="ECO:0000313" key="6">
    <source>
        <dbReference type="Proteomes" id="UP000316614"/>
    </source>
</evidence>
<dbReference type="Pfam" id="PF07691">
    <property type="entry name" value="PA14"/>
    <property type="match status" value="1"/>
</dbReference>
<dbReference type="InterPro" id="IPR036962">
    <property type="entry name" value="Glyco_hydro_3_N_sf"/>
</dbReference>
<dbReference type="GO" id="GO:0046556">
    <property type="term" value="F:alpha-L-arabinofuranosidase activity"/>
    <property type="evidence" value="ECO:0007669"/>
    <property type="project" value="TreeGrafter"/>
</dbReference>
<dbReference type="InterPro" id="IPR001764">
    <property type="entry name" value="Glyco_hydro_3_N"/>
</dbReference>
<dbReference type="InterPro" id="IPR044993">
    <property type="entry name" value="BXL"/>
</dbReference>
<dbReference type="Gene3D" id="3.20.20.300">
    <property type="entry name" value="Glycoside hydrolase, family 3, N-terminal domain"/>
    <property type="match status" value="1"/>
</dbReference>
<dbReference type="Gene3D" id="2.60.40.10">
    <property type="entry name" value="Immunoglobulins"/>
    <property type="match status" value="1"/>
</dbReference>
<reference evidence="5 6" key="1">
    <citation type="submission" date="2019-06" db="EMBL/GenBank/DDBJ databases">
        <title>Echinicola alkalisoli sp. nov. isolated from saline soil.</title>
        <authorList>
            <person name="Sun J.-Q."/>
            <person name="Xu L."/>
        </authorList>
    </citation>
    <scope>NUCLEOTIDE SEQUENCE [LARGE SCALE GENOMIC DNA]</scope>
    <source>
        <strain evidence="5 6">LN3S3</strain>
    </source>
</reference>
<protein>
    <submittedName>
        <fullName evidence="5">Glucan 1,4-alpha-glucosidase</fullName>
    </submittedName>
</protein>
<evidence type="ECO:0000256" key="3">
    <source>
        <dbReference type="ARBA" id="ARBA00022801"/>
    </source>
</evidence>
<dbReference type="GO" id="GO:0009044">
    <property type="term" value="F:xylan 1,4-beta-xylosidase activity"/>
    <property type="evidence" value="ECO:0007669"/>
    <property type="project" value="InterPro"/>
</dbReference>
<dbReference type="KEGG" id="echi:FKX85_19280"/>
<dbReference type="AlphaFoldDB" id="A0A514CMK7"/>
<dbReference type="InterPro" id="IPR002772">
    <property type="entry name" value="Glyco_hydro_3_C"/>
</dbReference>
<name>A0A514CMK7_9BACT</name>
<dbReference type="SMART" id="SM00758">
    <property type="entry name" value="PA14"/>
    <property type="match status" value="1"/>
</dbReference>
<dbReference type="InterPro" id="IPR011658">
    <property type="entry name" value="PA14_dom"/>
</dbReference>
<dbReference type="InterPro" id="IPR037524">
    <property type="entry name" value="PA14/GLEYA"/>
</dbReference>
<dbReference type="InterPro" id="IPR026891">
    <property type="entry name" value="Fn3-like"/>
</dbReference>
<comment type="similarity">
    <text evidence="1">Belongs to the glycosyl hydrolase 3 family.</text>
</comment>
<dbReference type="PANTHER" id="PTHR42721">
    <property type="entry name" value="SUGAR HYDROLASE-RELATED"/>
    <property type="match status" value="1"/>
</dbReference>
<evidence type="ECO:0000256" key="2">
    <source>
        <dbReference type="ARBA" id="ARBA00022729"/>
    </source>
</evidence>
<dbReference type="PANTHER" id="PTHR42721:SF3">
    <property type="entry name" value="BETA-D-XYLOSIDASE 5-RELATED"/>
    <property type="match status" value="1"/>
</dbReference>
<keyword evidence="2" id="KW-0732">Signal</keyword>
<proteinExistence type="inferred from homology"/>
<gene>
    <name evidence="5" type="ORF">FKX85_19280</name>
</gene>
<dbReference type="SUPFAM" id="SSF52279">
    <property type="entry name" value="Beta-D-glucan exohydrolase, C-terminal domain"/>
    <property type="match status" value="1"/>
</dbReference>
<evidence type="ECO:0000259" key="4">
    <source>
        <dbReference type="PROSITE" id="PS51820"/>
    </source>
</evidence>
<keyword evidence="3" id="KW-0378">Hydrolase</keyword>
<dbReference type="OrthoDB" id="9805821at2"/>
<evidence type="ECO:0000313" key="5">
    <source>
        <dbReference type="EMBL" id="QDH81063.1"/>
    </source>
</evidence>
<dbReference type="GO" id="GO:0008422">
    <property type="term" value="F:beta-glucosidase activity"/>
    <property type="evidence" value="ECO:0007669"/>
    <property type="project" value="UniProtKB-ARBA"/>
</dbReference>
<dbReference type="InterPro" id="IPR036881">
    <property type="entry name" value="Glyco_hydro_3_C_sf"/>
</dbReference>
<dbReference type="SMART" id="SM01217">
    <property type="entry name" value="Fn3_like"/>
    <property type="match status" value="1"/>
</dbReference>
<accession>A0A514CMK7</accession>
<dbReference type="EMBL" id="CP041253">
    <property type="protein sequence ID" value="QDH81063.1"/>
    <property type="molecule type" value="Genomic_DNA"/>
</dbReference>
<dbReference type="FunFam" id="2.60.40.10:FF:000495">
    <property type="entry name" value="Periplasmic beta-glucosidase"/>
    <property type="match status" value="1"/>
</dbReference>
<dbReference type="GO" id="GO:0031222">
    <property type="term" value="P:arabinan catabolic process"/>
    <property type="evidence" value="ECO:0007669"/>
    <property type="project" value="TreeGrafter"/>
</dbReference>
<dbReference type="InterPro" id="IPR013783">
    <property type="entry name" value="Ig-like_fold"/>
</dbReference>
<feature type="domain" description="PA14" evidence="4">
    <location>
        <begin position="485"/>
        <end position="625"/>
    </location>
</feature>
<dbReference type="SUPFAM" id="SSF51445">
    <property type="entry name" value="(Trans)glycosidases"/>
    <property type="match status" value="1"/>
</dbReference>
<sequence length="906" mass="100886">MKMKTLEKPPIPKIGFCFSTIRFRFFKLGLLLYLMTGNMGSHAQESEPDFSFLDIDKNFEERVDILVNQMTLEEKVSQMMNDSPAIPRLKVPQYNWWNECLHGVARAGYATVFPQSISVAASFDKNLLSEIGSVISDEARAKHHEFIRNGKRGIYTGLDFWSPNINIFRDPRWGRGHETYGEDPYLTGELASRFIEGLQEYDGKYLKTIATSKHFAVHSGPEPLRHSFDVDVSDRDLYETYLPAFRKTVKEAGVYSIMGAYNRFRGESCSGHDFLLNEVLRKQWGFEGYVVSDCGAIQDIQTGHHLANTEAEAAAIGVSGGCDLNCGSYYVHLTEAVAQSLVSEEEIDTAVKRLFLARFKLGMFDPEDVVSFAQIPFGIVCSEAHNTLARQAAQKSMVLLKNQDNLLPLSVDQVKRIAVIGPNADHVESLLGNYHGIPKKPVTFLEGIKHKVGPKAEVLYSAGTHPAEGFYNLKPIPSAYFETDDGRQGLEASYYDNVNWEGEPVLERIDDQIDFSWEHQPISKELVDNFSVKWKGYLVPPASGRYEFGVFSKRGMKIRINGKEISNGEGTIHRGRYATDIVSLEEGKRYRVEVSYFSDETNALAQALWARPDVDKMDEAVALAKSADLAVVVLGLSQRLEGESMDVVTPGFDGGDRTTITLPAQQEALLKAVKATGKPVILVLNAGSAMAINWAKENVDAIISVGYPGEEGGNALADVMFGDYNPAGRLPITYYRSVEDLPPFEDYDMSGRTYRYFEGVPLYPFGYGLSYTRFEYSDLTVPSQVKAGEEMSVHVKVTNSGDRAGDEVIQLYLTDQEASTERPIRQLEAFERIHLKPGESKVVKFTLSPRQLSMINEQSKRIIEEGTFKVHVGGEQPGFSGDLDAESTEVVSGEVLVVGSQELAEL</sequence>
<dbReference type="GO" id="GO:0045493">
    <property type="term" value="P:xylan catabolic process"/>
    <property type="evidence" value="ECO:0007669"/>
    <property type="project" value="InterPro"/>
</dbReference>
<dbReference type="SUPFAM" id="SSF56988">
    <property type="entry name" value="Anthrax protective antigen"/>
    <property type="match status" value="1"/>
</dbReference>
<dbReference type="Pfam" id="PF00933">
    <property type="entry name" value="Glyco_hydro_3"/>
    <property type="match status" value="1"/>
</dbReference>
<dbReference type="Pfam" id="PF01915">
    <property type="entry name" value="Glyco_hydro_3_C"/>
    <property type="match status" value="1"/>
</dbReference>
<evidence type="ECO:0000256" key="1">
    <source>
        <dbReference type="ARBA" id="ARBA00005336"/>
    </source>
</evidence>
<organism evidence="5 6">
    <name type="scientific">Echinicola soli</name>
    <dbReference type="NCBI Taxonomy" id="2591634"/>
    <lineage>
        <taxon>Bacteria</taxon>
        <taxon>Pseudomonadati</taxon>
        <taxon>Bacteroidota</taxon>
        <taxon>Cytophagia</taxon>
        <taxon>Cytophagales</taxon>
        <taxon>Cyclobacteriaceae</taxon>
        <taxon>Echinicola</taxon>
    </lineage>
</organism>
<dbReference type="PRINTS" id="PR00133">
    <property type="entry name" value="GLHYDRLASE3"/>
</dbReference>
<keyword evidence="6" id="KW-1185">Reference proteome</keyword>
<dbReference type="Proteomes" id="UP000316614">
    <property type="component" value="Chromosome"/>
</dbReference>
<dbReference type="PROSITE" id="PS51820">
    <property type="entry name" value="PA14"/>
    <property type="match status" value="1"/>
</dbReference>
<dbReference type="InterPro" id="IPR017853">
    <property type="entry name" value="GH"/>
</dbReference>
<dbReference type="Pfam" id="PF14310">
    <property type="entry name" value="Fn3-like"/>
    <property type="match status" value="1"/>
</dbReference>